<dbReference type="RefSeq" id="WP_144911261.1">
    <property type="nucleotide sequence ID" value="NZ_VLLI01000003.1"/>
</dbReference>
<evidence type="ECO:0000313" key="2">
    <source>
        <dbReference type="EMBL" id="TWJ02560.1"/>
    </source>
</evidence>
<dbReference type="AlphaFoldDB" id="A0A562U9P7"/>
<gene>
    <name evidence="2" type="ORF">JN11_01533</name>
</gene>
<evidence type="ECO:0008006" key="4">
    <source>
        <dbReference type="Google" id="ProtNLM"/>
    </source>
</evidence>
<evidence type="ECO:0000256" key="1">
    <source>
        <dbReference type="SAM" id="SignalP"/>
    </source>
</evidence>
<reference evidence="2 3" key="1">
    <citation type="submission" date="2019-07" db="EMBL/GenBank/DDBJ databases">
        <title>Genomic Encyclopedia of Archaeal and Bacterial Type Strains, Phase II (KMG-II): from individual species to whole genera.</title>
        <authorList>
            <person name="Goeker M."/>
        </authorList>
    </citation>
    <scope>NUCLEOTIDE SEQUENCE [LARGE SCALE GENOMIC DNA]</scope>
    <source>
        <strain evidence="2 3">ATCC BAA-1854</strain>
    </source>
</reference>
<dbReference type="OrthoDB" id="668980at2"/>
<name>A0A562U9P7_9SPHI</name>
<feature type="signal peptide" evidence="1">
    <location>
        <begin position="1"/>
        <end position="20"/>
    </location>
</feature>
<dbReference type="Proteomes" id="UP000317010">
    <property type="component" value="Unassembled WGS sequence"/>
</dbReference>
<comment type="caution">
    <text evidence="2">The sequence shown here is derived from an EMBL/GenBank/DDBJ whole genome shotgun (WGS) entry which is preliminary data.</text>
</comment>
<evidence type="ECO:0000313" key="3">
    <source>
        <dbReference type="Proteomes" id="UP000317010"/>
    </source>
</evidence>
<keyword evidence="3" id="KW-1185">Reference proteome</keyword>
<proteinExistence type="predicted"/>
<feature type="chain" id="PRO_5021788482" description="Outer membrane protein with beta-barrel domain" evidence="1">
    <location>
        <begin position="21"/>
        <end position="184"/>
    </location>
</feature>
<protein>
    <recommendedName>
        <fullName evidence="4">Outer membrane protein with beta-barrel domain</fullName>
    </recommendedName>
</protein>
<sequence length="184" mass="20294">MKKIIFLLTLSLGFTFNSFAQSSKIGDFNLGIYGAQPLNNMNALLNVGIGGSLKYEYHFQKDLNFTLEAGYESFGVKTKLQNAYVPSTIAYVPVKVGVKYFLVNGFYAEGQLGQAIYCQHGGGGAFDSAGGIGYSFKKGFEIGIKYESWRQEPEKHIEGDYGISGPFKDPANFAQFALRLAERF</sequence>
<accession>A0A562U9P7</accession>
<keyword evidence="1" id="KW-0732">Signal</keyword>
<dbReference type="EMBL" id="VLLI01000003">
    <property type="protein sequence ID" value="TWJ02560.1"/>
    <property type="molecule type" value="Genomic_DNA"/>
</dbReference>
<organism evidence="2 3">
    <name type="scientific">Mucilaginibacter frigoritolerans</name>
    <dbReference type="NCBI Taxonomy" id="652788"/>
    <lineage>
        <taxon>Bacteria</taxon>
        <taxon>Pseudomonadati</taxon>
        <taxon>Bacteroidota</taxon>
        <taxon>Sphingobacteriia</taxon>
        <taxon>Sphingobacteriales</taxon>
        <taxon>Sphingobacteriaceae</taxon>
        <taxon>Mucilaginibacter</taxon>
    </lineage>
</organism>